<gene>
    <name evidence="1" type="ORF">OGATHE_003812</name>
</gene>
<sequence length="369" mass="41084">MISSDTLGEDRRNVDDGEFFAVLGLGFGDRIRVGDDDAVDILALVQSLETVVGKYPVRSHHVALFRTAVHSQVLCSSNERGVLVNHIVDNDGWSVLDVSDQSDQLLAGVELGLVLVVRVVVRNVRGVLNLRLLVRSRGILYHMSFHDSRSLDVGAYYDIFLFHLAVLGGVNLGGRLLASHFFAHEPVSGPPSVGVDHGKVDLELVGQGGHALRSSWVFRHYNSLAVVLDVLADPVRQRGARIQIIHRLGEKALHLGSVQIHRHHVVSTSHNQQIGQHPRRDGPTVFFHLRLLGVRELGNDGSDLCCRTTSARRNQNQQLHDMVIGFWRARLDDVYVLVSHRNAYLHRSLSVGKFLECDWSRVDTQLLAH</sequence>
<name>A0A9P8P4D6_9ASCO</name>
<proteinExistence type="predicted"/>
<accession>A0A9P8P4D6</accession>
<organism evidence="1 2">
    <name type="scientific">Ogataea polymorpha</name>
    <dbReference type="NCBI Taxonomy" id="460523"/>
    <lineage>
        <taxon>Eukaryota</taxon>
        <taxon>Fungi</taxon>
        <taxon>Dikarya</taxon>
        <taxon>Ascomycota</taxon>
        <taxon>Saccharomycotina</taxon>
        <taxon>Pichiomycetes</taxon>
        <taxon>Pichiales</taxon>
        <taxon>Pichiaceae</taxon>
        <taxon>Ogataea</taxon>
    </lineage>
</organism>
<evidence type="ECO:0000313" key="1">
    <source>
        <dbReference type="EMBL" id="KAH3664997.1"/>
    </source>
</evidence>
<keyword evidence="2" id="KW-1185">Reference proteome</keyword>
<reference evidence="1" key="2">
    <citation type="submission" date="2021-01" db="EMBL/GenBank/DDBJ databases">
        <authorList>
            <person name="Schikora-Tamarit M.A."/>
        </authorList>
    </citation>
    <scope>NUCLEOTIDE SEQUENCE</scope>
    <source>
        <strain evidence="1">NCAIM Y.01608</strain>
    </source>
</reference>
<dbReference type="AlphaFoldDB" id="A0A9P8P4D6"/>
<reference evidence="1" key="1">
    <citation type="journal article" date="2021" name="Open Biol.">
        <title>Shared evolutionary footprints suggest mitochondrial oxidative damage underlies multiple complex I losses in fungi.</title>
        <authorList>
            <person name="Schikora-Tamarit M.A."/>
            <person name="Marcet-Houben M."/>
            <person name="Nosek J."/>
            <person name="Gabaldon T."/>
        </authorList>
    </citation>
    <scope>NUCLEOTIDE SEQUENCE</scope>
    <source>
        <strain evidence="1">NCAIM Y.01608</strain>
    </source>
</reference>
<evidence type="ECO:0000313" key="2">
    <source>
        <dbReference type="Proteomes" id="UP000788993"/>
    </source>
</evidence>
<comment type="caution">
    <text evidence="1">The sequence shown here is derived from an EMBL/GenBank/DDBJ whole genome shotgun (WGS) entry which is preliminary data.</text>
</comment>
<dbReference type="EMBL" id="JAEUBD010001178">
    <property type="protein sequence ID" value="KAH3664997.1"/>
    <property type="molecule type" value="Genomic_DNA"/>
</dbReference>
<dbReference type="Proteomes" id="UP000788993">
    <property type="component" value="Unassembled WGS sequence"/>
</dbReference>
<protein>
    <submittedName>
        <fullName evidence="1">Uncharacterized protein</fullName>
    </submittedName>
</protein>